<proteinExistence type="predicted"/>
<accession>E9GYA9</accession>
<dbReference type="InParanoid" id="E9GYA9"/>
<dbReference type="EMBL" id="GL732574">
    <property type="protein sequence ID" value="EFX75569.1"/>
    <property type="molecule type" value="Genomic_DNA"/>
</dbReference>
<name>E9GYA9_DAPPU</name>
<dbReference type="KEGG" id="dpx:DAPPUDRAFT_323243"/>
<evidence type="ECO:0000313" key="2">
    <source>
        <dbReference type="Proteomes" id="UP000000305"/>
    </source>
</evidence>
<evidence type="ECO:0000313" key="1">
    <source>
        <dbReference type="EMBL" id="EFX75569.1"/>
    </source>
</evidence>
<sequence length="133" mass="14629">MKPPALMDDDDQVLEPTHAENALSTHAEASKMLEAALQQMDGIIAGTQQELRKLSGSQDSHTAPKSIQEALDQLQDVVEMVGADKKQVFKWVMNVFGLLLDERIIVVLLKHSALLLFISLPIIELQGVSNLES</sequence>
<dbReference type="Proteomes" id="UP000000305">
    <property type="component" value="Unassembled WGS sequence"/>
</dbReference>
<dbReference type="HOGENOM" id="CLU_1908801_0_0_1"/>
<organism evidence="1 2">
    <name type="scientific">Daphnia pulex</name>
    <name type="common">Water flea</name>
    <dbReference type="NCBI Taxonomy" id="6669"/>
    <lineage>
        <taxon>Eukaryota</taxon>
        <taxon>Metazoa</taxon>
        <taxon>Ecdysozoa</taxon>
        <taxon>Arthropoda</taxon>
        <taxon>Crustacea</taxon>
        <taxon>Branchiopoda</taxon>
        <taxon>Diplostraca</taxon>
        <taxon>Cladocera</taxon>
        <taxon>Anomopoda</taxon>
        <taxon>Daphniidae</taxon>
        <taxon>Daphnia</taxon>
    </lineage>
</organism>
<dbReference type="OrthoDB" id="8300281at2759"/>
<gene>
    <name evidence="1" type="ORF">DAPPUDRAFT_323243</name>
</gene>
<protein>
    <submittedName>
        <fullName evidence="1">Uncharacterized protein</fullName>
    </submittedName>
</protein>
<keyword evidence="2" id="KW-1185">Reference proteome</keyword>
<dbReference type="AlphaFoldDB" id="E9GYA9"/>
<reference evidence="1 2" key="1">
    <citation type="journal article" date="2011" name="Science">
        <title>The ecoresponsive genome of Daphnia pulex.</title>
        <authorList>
            <person name="Colbourne J.K."/>
            <person name="Pfrender M.E."/>
            <person name="Gilbert D."/>
            <person name="Thomas W.K."/>
            <person name="Tucker A."/>
            <person name="Oakley T.H."/>
            <person name="Tokishita S."/>
            <person name="Aerts A."/>
            <person name="Arnold G.J."/>
            <person name="Basu M.K."/>
            <person name="Bauer D.J."/>
            <person name="Caceres C.E."/>
            <person name="Carmel L."/>
            <person name="Casola C."/>
            <person name="Choi J.H."/>
            <person name="Detter J.C."/>
            <person name="Dong Q."/>
            <person name="Dusheyko S."/>
            <person name="Eads B.D."/>
            <person name="Frohlich T."/>
            <person name="Geiler-Samerotte K.A."/>
            <person name="Gerlach D."/>
            <person name="Hatcher P."/>
            <person name="Jogdeo S."/>
            <person name="Krijgsveld J."/>
            <person name="Kriventseva E.V."/>
            <person name="Kultz D."/>
            <person name="Laforsch C."/>
            <person name="Lindquist E."/>
            <person name="Lopez J."/>
            <person name="Manak J.R."/>
            <person name="Muller J."/>
            <person name="Pangilinan J."/>
            <person name="Patwardhan R.P."/>
            <person name="Pitluck S."/>
            <person name="Pritham E.J."/>
            <person name="Rechtsteiner A."/>
            <person name="Rho M."/>
            <person name="Rogozin I.B."/>
            <person name="Sakarya O."/>
            <person name="Salamov A."/>
            <person name="Schaack S."/>
            <person name="Shapiro H."/>
            <person name="Shiga Y."/>
            <person name="Skalitzky C."/>
            <person name="Smith Z."/>
            <person name="Souvorov A."/>
            <person name="Sung W."/>
            <person name="Tang Z."/>
            <person name="Tsuchiya D."/>
            <person name="Tu H."/>
            <person name="Vos H."/>
            <person name="Wang M."/>
            <person name="Wolf Y.I."/>
            <person name="Yamagata H."/>
            <person name="Yamada T."/>
            <person name="Ye Y."/>
            <person name="Shaw J.R."/>
            <person name="Andrews J."/>
            <person name="Crease T.J."/>
            <person name="Tang H."/>
            <person name="Lucas S.M."/>
            <person name="Robertson H.M."/>
            <person name="Bork P."/>
            <person name="Koonin E.V."/>
            <person name="Zdobnov E.M."/>
            <person name="Grigoriev I.V."/>
            <person name="Lynch M."/>
            <person name="Boore J.L."/>
        </authorList>
    </citation>
    <scope>NUCLEOTIDE SEQUENCE [LARGE SCALE GENOMIC DNA]</scope>
</reference>